<keyword evidence="8" id="KW-0496">Mitochondrion</keyword>
<keyword evidence="2" id="KW-0489">Methyltransferase</keyword>
<feature type="domain" description="SAM-dependent MTase TRM10-type" evidence="10">
    <location>
        <begin position="200"/>
        <end position="392"/>
    </location>
</feature>
<proteinExistence type="predicted"/>
<keyword evidence="7" id="KW-0175">Coiled coil</keyword>
<protein>
    <recommendedName>
        <fullName evidence="9">RNA (guanine-9-)-methyltransferase domain-containing protein 1</fullName>
    </recommendedName>
</protein>
<dbReference type="Gene3D" id="3.40.1280.30">
    <property type="match status" value="1"/>
</dbReference>
<dbReference type="AlphaFoldDB" id="A0A131YKR6"/>
<keyword evidence="4" id="KW-0949">S-adenosyl-L-methionine</keyword>
<sequence length="427" mass="49496">MARVISRIPALLTRCCAPAWGVSTARFGQCLPSARDNFTPFALRSFSSAAGAPKTTSAVDEKNDERAAPVERAEMTVDDFKDLVTSEEMRRRIHLILLEYVSCRDTVGRVPSVLSVEDMKELLRIGSSVRRTRYFNYLFKTEMSERAIRRRKEQLRLERLAAKEEKLKKAIEDGSINHIQYGIENTLFLFIRDQAMHHYYNYRQAYAAMFGQTLVFDLDYEQEMTRREVINATDQLQEVYAVNRLSPDPFNLVFCGLKGKQYRDQLYKAMPHLDKPNCLITVSENSYLDMFPKEKLVYLTPDARQPLRYSDDAIYIIGGMVDLGTQQPYSLARAKRQGITFARLPLDEYLPWGQSASKTLALNHITRILLDMKATRNWNEAFKSIPRRKLKNAEQLQAEQQFQATKERRKQRVLKKFNLDKEAIFKG</sequence>
<dbReference type="GO" id="GO:0000049">
    <property type="term" value="F:tRNA binding"/>
    <property type="evidence" value="ECO:0007669"/>
    <property type="project" value="TreeGrafter"/>
</dbReference>
<dbReference type="GO" id="GO:0097745">
    <property type="term" value="P:mitochondrial tRNA 5'-end processing"/>
    <property type="evidence" value="ECO:0007669"/>
    <property type="project" value="TreeGrafter"/>
</dbReference>
<dbReference type="GO" id="GO:0005739">
    <property type="term" value="C:mitochondrion"/>
    <property type="evidence" value="ECO:0007669"/>
    <property type="project" value="UniProtKB-SubCell"/>
</dbReference>
<keyword evidence="3" id="KW-0808">Transferase</keyword>
<dbReference type="CDD" id="cd18102">
    <property type="entry name" value="Trm10_MRRP1"/>
    <property type="match status" value="1"/>
</dbReference>
<evidence type="ECO:0000256" key="1">
    <source>
        <dbReference type="ARBA" id="ARBA00004173"/>
    </source>
</evidence>
<keyword evidence="5" id="KW-0819">tRNA processing</keyword>
<evidence type="ECO:0000256" key="2">
    <source>
        <dbReference type="ARBA" id="ARBA00022603"/>
    </source>
</evidence>
<dbReference type="InterPro" id="IPR025812">
    <property type="entry name" value="Trm10_C_MTase_dom"/>
</dbReference>
<evidence type="ECO:0000256" key="6">
    <source>
        <dbReference type="ARBA" id="ARBA00022946"/>
    </source>
</evidence>
<evidence type="ECO:0000256" key="7">
    <source>
        <dbReference type="ARBA" id="ARBA00023054"/>
    </source>
</evidence>
<dbReference type="PANTHER" id="PTHR13563">
    <property type="entry name" value="TRNA (GUANINE-9-) METHYLTRANSFERASE"/>
    <property type="match status" value="1"/>
</dbReference>
<dbReference type="EMBL" id="GEDV01008664">
    <property type="protein sequence ID" value="JAP79893.1"/>
    <property type="molecule type" value="Transcribed_RNA"/>
</dbReference>
<dbReference type="InterPro" id="IPR038459">
    <property type="entry name" value="MT_TRM10-typ_sf"/>
</dbReference>
<dbReference type="GO" id="GO:0008168">
    <property type="term" value="F:methyltransferase activity"/>
    <property type="evidence" value="ECO:0007669"/>
    <property type="project" value="UniProtKB-KW"/>
</dbReference>
<dbReference type="GO" id="GO:0005654">
    <property type="term" value="C:nucleoplasm"/>
    <property type="evidence" value="ECO:0007669"/>
    <property type="project" value="TreeGrafter"/>
</dbReference>
<accession>A0A131YKR6</accession>
<keyword evidence="6" id="KW-0809">Transit peptide</keyword>
<dbReference type="InterPro" id="IPR028564">
    <property type="entry name" value="MT_TRM10-typ"/>
</dbReference>
<dbReference type="GO" id="GO:0070131">
    <property type="term" value="P:positive regulation of mitochondrial translation"/>
    <property type="evidence" value="ECO:0007669"/>
    <property type="project" value="TreeGrafter"/>
</dbReference>
<comment type="subcellular location">
    <subcellularLocation>
        <location evidence="1">Mitochondrion</location>
    </subcellularLocation>
</comment>
<name>A0A131YKR6_RHIAP</name>
<evidence type="ECO:0000256" key="5">
    <source>
        <dbReference type="ARBA" id="ARBA00022694"/>
    </source>
</evidence>
<dbReference type="InterPro" id="IPR007356">
    <property type="entry name" value="tRNA_m1G_MeTrfase_euk"/>
</dbReference>
<organism evidence="11">
    <name type="scientific">Rhipicephalus appendiculatus</name>
    <name type="common">Brown ear tick</name>
    <dbReference type="NCBI Taxonomy" id="34631"/>
    <lineage>
        <taxon>Eukaryota</taxon>
        <taxon>Metazoa</taxon>
        <taxon>Ecdysozoa</taxon>
        <taxon>Arthropoda</taxon>
        <taxon>Chelicerata</taxon>
        <taxon>Arachnida</taxon>
        <taxon>Acari</taxon>
        <taxon>Parasitiformes</taxon>
        <taxon>Ixodida</taxon>
        <taxon>Ixodoidea</taxon>
        <taxon>Ixodidae</taxon>
        <taxon>Rhipicephalinae</taxon>
        <taxon>Rhipicephalus</taxon>
        <taxon>Rhipicephalus</taxon>
    </lineage>
</organism>
<evidence type="ECO:0000256" key="9">
    <source>
        <dbReference type="ARBA" id="ARBA00029803"/>
    </source>
</evidence>
<evidence type="ECO:0000256" key="4">
    <source>
        <dbReference type="ARBA" id="ARBA00022691"/>
    </source>
</evidence>
<dbReference type="PANTHER" id="PTHR13563:SF5">
    <property type="entry name" value="TRNA METHYLTRANSFERASE 10 HOMOLOG C"/>
    <property type="match status" value="1"/>
</dbReference>
<dbReference type="PROSITE" id="PS51675">
    <property type="entry name" value="SAM_MT_TRM10"/>
    <property type="match status" value="1"/>
</dbReference>
<evidence type="ECO:0000259" key="10">
    <source>
        <dbReference type="PROSITE" id="PS51675"/>
    </source>
</evidence>
<dbReference type="GO" id="GO:0032259">
    <property type="term" value="P:methylation"/>
    <property type="evidence" value="ECO:0007669"/>
    <property type="project" value="UniProtKB-KW"/>
</dbReference>
<evidence type="ECO:0000256" key="8">
    <source>
        <dbReference type="ARBA" id="ARBA00023128"/>
    </source>
</evidence>
<evidence type="ECO:0000256" key="3">
    <source>
        <dbReference type="ARBA" id="ARBA00022679"/>
    </source>
</evidence>
<evidence type="ECO:0000313" key="11">
    <source>
        <dbReference type="EMBL" id="JAP79893.1"/>
    </source>
</evidence>
<reference evidence="11" key="1">
    <citation type="journal article" date="2016" name="Ticks Tick Borne Dis.">
        <title>De novo assembly and annotation of the salivary gland transcriptome of Rhipicephalus appendiculatus male and female ticks during blood feeding.</title>
        <authorList>
            <person name="de Castro M.H."/>
            <person name="de Klerk D."/>
            <person name="Pienaar R."/>
            <person name="Latif A.A."/>
            <person name="Rees D.J."/>
            <person name="Mans B.J."/>
        </authorList>
    </citation>
    <scope>NUCLEOTIDE SEQUENCE</scope>
    <source>
        <tissue evidence="11">Salivary glands</tissue>
    </source>
</reference>